<name>A0AB33A5E7_9MYCO</name>
<feature type="region of interest" description="Disordered" evidence="1">
    <location>
        <begin position="654"/>
        <end position="726"/>
    </location>
</feature>
<organism evidence="2 3">
    <name type="scientific">Mycobacteroides abscessus subsp. bolletii 50594</name>
    <dbReference type="NCBI Taxonomy" id="1303024"/>
    <lineage>
        <taxon>Bacteria</taxon>
        <taxon>Bacillati</taxon>
        <taxon>Actinomycetota</taxon>
        <taxon>Actinomycetes</taxon>
        <taxon>Mycobacteriales</taxon>
        <taxon>Mycobacteriaceae</taxon>
        <taxon>Mycobacteroides</taxon>
        <taxon>Mycobacteroides abscessus</taxon>
    </lineage>
</organism>
<accession>A0AB33A5E7</accession>
<dbReference type="SUPFAM" id="SSF52540">
    <property type="entry name" value="P-loop containing nucleoside triphosphate hydrolases"/>
    <property type="match status" value="1"/>
</dbReference>
<dbReference type="AlphaFoldDB" id="A0AB33A5E7"/>
<evidence type="ECO:0000256" key="1">
    <source>
        <dbReference type="SAM" id="MobiDB-lite"/>
    </source>
</evidence>
<dbReference type="Gene3D" id="3.40.50.300">
    <property type="entry name" value="P-loop containing nucleotide triphosphate hydrolases"/>
    <property type="match status" value="1"/>
</dbReference>
<evidence type="ECO:0000313" key="3">
    <source>
        <dbReference type="Proteomes" id="UP000013961"/>
    </source>
</evidence>
<reference evidence="2 3" key="1">
    <citation type="journal article" date="2013" name="Genome Announc.">
        <title>Complete Genome Sequence of Mycobacterium massiliense Clinical Strain Asan 50594, Belonging to the Type II Genotype.</title>
        <authorList>
            <person name="Kim B.J."/>
            <person name="Kim B.R."/>
            <person name="Hong S.H."/>
            <person name="Seok S.H."/>
            <person name="Kook Y.H."/>
            <person name="Kim B.J."/>
        </authorList>
    </citation>
    <scope>NUCLEOTIDE SEQUENCE [LARGE SCALE GENOMIC DNA]</scope>
    <source>
        <strain evidence="2 3">50594</strain>
    </source>
</reference>
<evidence type="ECO:0000313" key="2">
    <source>
        <dbReference type="EMBL" id="AGM27013.1"/>
    </source>
</evidence>
<gene>
    <name evidence="2" type="ORF">MASS_0411</name>
</gene>
<protein>
    <submittedName>
        <fullName evidence="2">FtsK/SpoIIIE family protein</fullName>
    </submittedName>
</protein>
<sequence length="726" mass="79160">MVRVTRDARRAALNRKHERRQDFMWQRDVRIADANSLAILKDGEKADIEREKLSEKLESIAQRAALDAQRAVAERDKVWSAEEKRILSQPRTVRTGGSAAVGPIWFTHWRAALPAGLATRLGVSTSDAGPVFVLKPGGGISESDVISAVVRCEAPELSNDPTFIAWADGVESLLPGIARRYAVLERVRDDAWLSRLLEAAGVTTTEIRVEQISGEYGVYERKLSAVDVPSLVGAEADESGLVLRFAHRTGDSADKWSKGIAALRSGFSAAGVKSENLRVLDGPEGTVELRFDDAEGSFPIAVAPPVPSAVRSVAEAVKNYRDLHWEFGVDARGNTLRSRVADSPHVALIAQTGWGKSVLSATIIEQMRVGGAEVMLFDGKGTDHPRALGRQPGVIWLSKESGEHVVGMTWLHDEMTERYRQVDADNDGPDSVKSFDFPPIIALVDELPSLRRAVAKLDAKDKGRAFDSMLVDLLQKGRQARIHILLISTTLLVDAVPSDMQNNITRTIFLGPVDSRSLMDDSIPQSARERIVSLSSRIPESAKGRGVFMSRTPKGTHVIQFQSFYGYSPGNTSLDAAPTPEVREAWAQAREASESLPSLYDRIGIEVSGPGWRLVLMSELMNTPTVVVADEHGPVEGREIYDPLSPAFLGRVQSDGTRQRARGRGAVQSAPQPESRDVTALSATEAEPAKPALTPRKRTTPAPEKKVETVTETSARPAPRTDLDGW</sequence>
<dbReference type="InterPro" id="IPR027417">
    <property type="entry name" value="P-loop_NTPase"/>
</dbReference>
<dbReference type="Proteomes" id="UP000013961">
    <property type="component" value="Chromosome"/>
</dbReference>
<dbReference type="KEGG" id="mabb:MASS_0411"/>
<dbReference type="EMBL" id="CP004374">
    <property type="protein sequence ID" value="AGM27013.1"/>
    <property type="molecule type" value="Genomic_DNA"/>
</dbReference>
<proteinExistence type="predicted"/>